<gene>
    <name evidence="3" type="ORF">HBA54_17335</name>
</gene>
<dbReference type="EMBL" id="JAAQPH010000013">
    <property type="protein sequence ID" value="NIA70370.1"/>
    <property type="molecule type" value="Genomic_DNA"/>
</dbReference>
<feature type="chain" id="PRO_5036798753" evidence="2">
    <location>
        <begin position="34"/>
        <end position="362"/>
    </location>
</feature>
<dbReference type="GO" id="GO:0030288">
    <property type="term" value="C:outer membrane-bounded periplasmic space"/>
    <property type="evidence" value="ECO:0007669"/>
    <property type="project" value="TreeGrafter"/>
</dbReference>
<evidence type="ECO:0000256" key="1">
    <source>
        <dbReference type="ARBA" id="ARBA00022729"/>
    </source>
</evidence>
<comment type="caution">
    <text evidence="3">The sequence shown here is derived from an EMBL/GenBank/DDBJ whole genome shotgun (WGS) entry which is preliminary data.</text>
</comment>
<dbReference type="GO" id="GO:0015888">
    <property type="term" value="P:thiamine transport"/>
    <property type="evidence" value="ECO:0007669"/>
    <property type="project" value="TreeGrafter"/>
</dbReference>
<dbReference type="RefSeq" id="WP_167226968.1">
    <property type="nucleotide sequence ID" value="NZ_JAAQPH010000013.1"/>
</dbReference>
<dbReference type="AlphaFoldDB" id="A0A967EZP8"/>
<dbReference type="PANTHER" id="PTHR30006:SF2">
    <property type="entry name" value="ABC TRANSPORTER SUBSTRATE-BINDING PROTEIN"/>
    <property type="match status" value="1"/>
</dbReference>
<dbReference type="InterPro" id="IPR006311">
    <property type="entry name" value="TAT_signal"/>
</dbReference>
<evidence type="ECO:0000313" key="3">
    <source>
        <dbReference type="EMBL" id="NIA70370.1"/>
    </source>
</evidence>
<keyword evidence="4" id="KW-1185">Reference proteome</keyword>
<dbReference type="InterPro" id="IPR019546">
    <property type="entry name" value="TAT_signal_bac_arc"/>
</dbReference>
<reference evidence="3" key="1">
    <citation type="submission" date="2020-03" db="EMBL/GenBank/DDBJ databases">
        <title>Genome of Pelagibius litoralis DSM 21314T.</title>
        <authorList>
            <person name="Wang G."/>
        </authorList>
    </citation>
    <scope>NUCLEOTIDE SEQUENCE</scope>
    <source>
        <strain evidence="3">DSM 21314</strain>
    </source>
</reference>
<dbReference type="Proteomes" id="UP000761264">
    <property type="component" value="Unassembled WGS sequence"/>
</dbReference>
<organism evidence="3 4">
    <name type="scientific">Pelagibius litoralis</name>
    <dbReference type="NCBI Taxonomy" id="374515"/>
    <lineage>
        <taxon>Bacteria</taxon>
        <taxon>Pseudomonadati</taxon>
        <taxon>Pseudomonadota</taxon>
        <taxon>Alphaproteobacteria</taxon>
        <taxon>Rhodospirillales</taxon>
        <taxon>Rhodovibrionaceae</taxon>
        <taxon>Pelagibius</taxon>
    </lineage>
</organism>
<dbReference type="PANTHER" id="PTHR30006">
    <property type="entry name" value="THIAMINE-BINDING PERIPLASMIC PROTEIN-RELATED"/>
    <property type="match status" value="1"/>
</dbReference>
<keyword evidence="1 2" id="KW-0732">Signal</keyword>
<sequence>MSKTTFTRRNLLKTSASLGVMAGTGLLVAPALAQNRSIKIGSYGGYFEDSLKSHVYPAFTEATGIAVESVTQPDSTSWLQTMSQAISAGNVPADLSMHTPVNIIKGQRLGGILAPIDPRRIPTLDNVEVNFLHRADGRLLGVGALSFYYSMVVNTDEVDMRPKSWADFWDTGRFEASLGLPKNVNFKFLDIVAATFLGGTDALRSHEGIVAAVEKAAEIHPNVALWYTGESQMEQALKNFDVIGGMYFHDVAGLMAADGHPIASIFPKEGNVIDFNSWTLSEGSQKQDEAYEFMAFSCLPETQAIMSRKIGTAPVVDAAKTDLTPEELAAVAGTPAIHSPYEVYLDDETFITETWDRMVAKA</sequence>
<feature type="signal peptide" evidence="2">
    <location>
        <begin position="1"/>
        <end position="33"/>
    </location>
</feature>
<name>A0A967EZP8_9PROT</name>
<dbReference type="InterPro" id="IPR006059">
    <property type="entry name" value="SBP"/>
</dbReference>
<dbReference type="GO" id="GO:0030975">
    <property type="term" value="F:thiamine binding"/>
    <property type="evidence" value="ECO:0007669"/>
    <property type="project" value="TreeGrafter"/>
</dbReference>
<evidence type="ECO:0000313" key="4">
    <source>
        <dbReference type="Proteomes" id="UP000761264"/>
    </source>
</evidence>
<protein>
    <submittedName>
        <fullName evidence="3">Extracellular solute-binding protein</fullName>
    </submittedName>
</protein>
<dbReference type="SUPFAM" id="SSF53850">
    <property type="entry name" value="Periplasmic binding protein-like II"/>
    <property type="match status" value="1"/>
</dbReference>
<dbReference type="NCBIfam" id="TIGR01409">
    <property type="entry name" value="TAT_signal_seq"/>
    <property type="match status" value="1"/>
</dbReference>
<dbReference type="Pfam" id="PF13416">
    <property type="entry name" value="SBP_bac_8"/>
    <property type="match status" value="1"/>
</dbReference>
<dbReference type="Gene3D" id="3.40.190.10">
    <property type="entry name" value="Periplasmic binding protein-like II"/>
    <property type="match status" value="2"/>
</dbReference>
<accession>A0A967EZP8</accession>
<evidence type="ECO:0000256" key="2">
    <source>
        <dbReference type="SAM" id="SignalP"/>
    </source>
</evidence>
<dbReference type="PROSITE" id="PS51318">
    <property type="entry name" value="TAT"/>
    <property type="match status" value="1"/>
</dbReference>
<dbReference type="GO" id="GO:0030976">
    <property type="term" value="F:thiamine pyrophosphate binding"/>
    <property type="evidence" value="ECO:0007669"/>
    <property type="project" value="TreeGrafter"/>
</dbReference>
<proteinExistence type="predicted"/>